<dbReference type="RefSeq" id="WP_346754976.1">
    <property type="nucleotide sequence ID" value="NZ_JAUJEA010000014.1"/>
</dbReference>
<evidence type="ECO:0008006" key="3">
    <source>
        <dbReference type="Google" id="ProtNLM"/>
    </source>
</evidence>
<gene>
    <name evidence="1" type="ORF">QQ008_26420</name>
</gene>
<keyword evidence="2" id="KW-1185">Reference proteome</keyword>
<dbReference type="EMBL" id="JAUJEA010000014">
    <property type="protein sequence ID" value="MDN5204953.1"/>
    <property type="molecule type" value="Genomic_DNA"/>
</dbReference>
<accession>A0ABT8KXS8</accession>
<proteinExistence type="predicted"/>
<evidence type="ECO:0000313" key="2">
    <source>
        <dbReference type="Proteomes" id="UP001172082"/>
    </source>
</evidence>
<dbReference type="Proteomes" id="UP001172082">
    <property type="component" value="Unassembled WGS sequence"/>
</dbReference>
<sequence>MSNLFTKHCSATLILCISLQSLQAQENEWNSGALVLSDNQVLVGELQYHHQHDMVILKIDNKMKTFPAFKINEFRFYDANDDINRRFRALDVKNAKGANLKVIYEVVLHGSLSLLRKEKKHKSKCERSNLRREIEDYVYYSYDEERLVEMRNFKKRVLPLLMQERGPQLTKFIEEHKLNLDKPATYVKILDYYNDLQLIVQN</sequence>
<evidence type="ECO:0000313" key="1">
    <source>
        <dbReference type="EMBL" id="MDN5204953.1"/>
    </source>
</evidence>
<name>A0ABT8KXS8_9BACT</name>
<comment type="caution">
    <text evidence="1">The sequence shown here is derived from an EMBL/GenBank/DDBJ whole genome shotgun (WGS) entry which is preliminary data.</text>
</comment>
<reference evidence="1" key="1">
    <citation type="submission" date="2023-06" db="EMBL/GenBank/DDBJ databases">
        <title>Genomic of Parafulvivirga corallium.</title>
        <authorList>
            <person name="Wang G."/>
        </authorList>
    </citation>
    <scope>NUCLEOTIDE SEQUENCE</scope>
    <source>
        <strain evidence="1">BMA10</strain>
    </source>
</reference>
<organism evidence="1 2">
    <name type="scientific">Splendidivirga corallicola</name>
    <dbReference type="NCBI Taxonomy" id="3051826"/>
    <lineage>
        <taxon>Bacteria</taxon>
        <taxon>Pseudomonadati</taxon>
        <taxon>Bacteroidota</taxon>
        <taxon>Cytophagia</taxon>
        <taxon>Cytophagales</taxon>
        <taxon>Splendidivirgaceae</taxon>
        <taxon>Splendidivirga</taxon>
    </lineage>
</organism>
<protein>
    <recommendedName>
        <fullName evidence="3">DUF4369 domain-containing protein</fullName>
    </recommendedName>
</protein>